<dbReference type="Proteomes" id="UP000030518">
    <property type="component" value="Unassembled WGS sequence"/>
</dbReference>
<proteinExistence type="predicted"/>
<gene>
    <name evidence="2" type="ORF">LF41_382</name>
</gene>
<dbReference type="STRING" id="1300345.LF41_382"/>
<evidence type="ECO:0000313" key="2">
    <source>
        <dbReference type="EMBL" id="KGQ18848.1"/>
    </source>
</evidence>
<keyword evidence="2" id="KW-0808">Transferase</keyword>
<dbReference type="PATRIC" id="fig|1300345.3.peg.2056"/>
<feature type="domain" description="Methyltransferase type 12" evidence="1">
    <location>
        <begin position="60"/>
        <end position="126"/>
    </location>
</feature>
<evidence type="ECO:0000259" key="1">
    <source>
        <dbReference type="Pfam" id="PF08242"/>
    </source>
</evidence>
<evidence type="ECO:0000313" key="3">
    <source>
        <dbReference type="Proteomes" id="UP000030518"/>
    </source>
</evidence>
<dbReference type="CDD" id="cd02440">
    <property type="entry name" value="AdoMet_MTases"/>
    <property type="match status" value="1"/>
</dbReference>
<dbReference type="eggNOG" id="COG0438">
    <property type="taxonomic scope" value="Bacteria"/>
</dbReference>
<dbReference type="RefSeq" id="WP_036169374.1">
    <property type="nucleotide sequence ID" value="NZ_JRKJ01000016.1"/>
</dbReference>
<dbReference type="Pfam" id="PF08242">
    <property type="entry name" value="Methyltransf_12"/>
    <property type="match status" value="1"/>
</dbReference>
<dbReference type="AlphaFoldDB" id="A0A0A2WGC0"/>
<dbReference type="GO" id="GO:0016740">
    <property type="term" value="F:transferase activity"/>
    <property type="evidence" value="ECO:0007669"/>
    <property type="project" value="UniProtKB-KW"/>
</dbReference>
<dbReference type="InterPro" id="IPR013217">
    <property type="entry name" value="Methyltransf_12"/>
</dbReference>
<reference evidence="2 3" key="1">
    <citation type="submission" date="2014-09" db="EMBL/GenBank/DDBJ databases">
        <title>Genome sequences of Lysobacter dokdonensis DS-58.</title>
        <authorList>
            <person name="Kim J.F."/>
            <person name="Kwak M.-J."/>
        </authorList>
    </citation>
    <scope>NUCLEOTIDE SEQUENCE [LARGE SCALE GENOMIC DNA]</scope>
    <source>
        <strain evidence="2 3">DS-58</strain>
    </source>
</reference>
<dbReference type="EMBL" id="JRKJ01000016">
    <property type="protein sequence ID" value="KGQ18848.1"/>
    <property type="molecule type" value="Genomic_DNA"/>
</dbReference>
<accession>A0A0A2WGC0</accession>
<dbReference type="SUPFAM" id="SSF53335">
    <property type="entry name" value="S-adenosyl-L-methionine-dependent methyltransferases"/>
    <property type="match status" value="1"/>
</dbReference>
<comment type="caution">
    <text evidence="2">The sequence shown here is derived from an EMBL/GenBank/DDBJ whole genome shotgun (WGS) entry which is preliminary data.</text>
</comment>
<dbReference type="InterPro" id="IPR029063">
    <property type="entry name" value="SAM-dependent_MTases_sf"/>
</dbReference>
<protein>
    <submittedName>
        <fullName evidence="2">Sulfotransferase</fullName>
    </submittedName>
</protein>
<organism evidence="2 3">
    <name type="scientific">Lysobacter dokdonensis DS-58</name>
    <dbReference type="NCBI Taxonomy" id="1300345"/>
    <lineage>
        <taxon>Bacteria</taxon>
        <taxon>Pseudomonadati</taxon>
        <taxon>Pseudomonadota</taxon>
        <taxon>Gammaproteobacteria</taxon>
        <taxon>Lysobacterales</taxon>
        <taxon>Lysobacteraceae</taxon>
        <taxon>Noviluteimonas</taxon>
    </lineage>
</organism>
<sequence>MISRLLRLLRGRKFRSSASYWDQRYREGGNSGPGSYAHLAQFKADVLNDFVARQSVHSVVEFGCGDGNQLTLAQYPDYTGYDVSPRAVEICREKFAHDPSKRFETVDSFDGRRADLSLSLDVIFHLVEDAVFDDYMRRLFAAGGRFVGIYASNAERSLQPEAPHVKHRKFSDWIDAHAPEWELFEHVPNRFPDDGDFRTTSFAEFFFYRRRAG</sequence>
<dbReference type="OrthoDB" id="529131at2"/>
<keyword evidence="3" id="KW-1185">Reference proteome</keyword>
<name>A0A0A2WGC0_9GAMM</name>
<dbReference type="Gene3D" id="3.40.50.150">
    <property type="entry name" value="Vaccinia Virus protein VP39"/>
    <property type="match status" value="1"/>
</dbReference>